<dbReference type="RefSeq" id="WP_186929058.1">
    <property type="nucleotide sequence ID" value="NZ_JACOOJ010000007.1"/>
</dbReference>
<sequence>MKYADVILPLPLENSYTYSIPPDLEQAVTPGCRVIVHFGKKRYYTAIVMDVHERGADSQYETKEIYALLDATPVLRRPQLRFWRWIASYYLCKLGDVYKAALPSGLKLESETAVTYNEEFEADGPLRPNEQVVLDAFTGVLKLTVSELEKKTGLRNVVPVVASLMAKGAVEVSEELKRGFVPKMQTFIRLAEAYKDEEKLQAVFADFKRAKKQEHLLICFLELSHALNPVLVRELSKKELLESSGCSPAILDGLLKRGVLESYEKEVGRLQVPVCRLQPLNPLSAAQEKAYGEIHDIFREKEVCLLHGVTSSGKTEVYIRLIDEVLKMGRQVLYMLPEIAITTQITERLAKLFGDKLLVYHSKFSDNERVEVWNRLLHTGEPMLVLGVRSSLFLPFKDLGLIIVDEEHENTYKQQDPAPRYHARNAALVLAGMHGAKTLLGSATPSIDSYFNATTGKYGLVELTTRYGDQLMPEILTVDIKELRRKKIMKDTLFSPVLVEKIGEALGKGEQAILFQNRRGFAPVIECKSCGWVPHCVNCDVSLTYHKFRGELVCHYCGYKIQLPHQCPECQGADTQSGGNVQSGGPCRDARPCVSTLHTMGFGTEMVEEEIATLFPSAKVERLDFDTARTRTAYERIIADFEKGKTQILIGTQMLSKGLDFGNVSVVGILNADSLMNFPDFRAHERAFQLMVQVSGRAGRRDKRGTVVLQTSQPDHPLIRMVERFAYKEMVRLQLGERSMFRYPPYYRLIVIVLRSRNDSILQELSALYAENLRRRLGERVLGPVTPPITRVQTLHIRKIVLKIEIAAAIAPVREILESVHTEMQRYLPFKQLIVHYDVDPA</sequence>
<comment type="catalytic activity">
    <reaction evidence="11">
        <text>Couples ATP hydrolysis with the unwinding of duplex DNA by translocating in the 3'-5' direction.</text>
        <dbReference type="EC" id="5.6.2.4"/>
    </reaction>
</comment>
<evidence type="ECO:0000256" key="9">
    <source>
        <dbReference type="ARBA" id="ARBA00023125"/>
    </source>
</evidence>
<comment type="function">
    <text evidence="11">Initiates the restart of stalled replication forks, which reloads the replicative helicase on sites other than the origin of replication. Recognizes and binds to abandoned replication forks and remodels them to uncover a helicase loading site. Promotes assembly of the primosome at these replication forks.</text>
</comment>
<comment type="catalytic activity">
    <reaction evidence="11">
        <text>ATP + H2O = ADP + phosphate + H(+)</text>
        <dbReference type="Rhea" id="RHEA:13065"/>
        <dbReference type="ChEBI" id="CHEBI:15377"/>
        <dbReference type="ChEBI" id="CHEBI:15378"/>
        <dbReference type="ChEBI" id="CHEBI:30616"/>
        <dbReference type="ChEBI" id="CHEBI:43474"/>
        <dbReference type="ChEBI" id="CHEBI:456216"/>
        <dbReference type="EC" id="5.6.2.4"/>
    </reaction>
</comment>
<dbReference type="PROSITE" id="PS51194">
    <property type="entry name" value="HELICASE_CTER"/>
    <property type="match status" value="1"/>
</dbReference>
<name>A0ABR7DLH4_9BACT</name>
<reference evidence="14 15" key="1">
    <citation type="submission" date="2020-08" db="EMBL/GenBank/DDBJ databases">
        <title>Genome public.</title>
        <authorList>
            <person name="Liu C."/>
            <person name="Sun Q."/>
        </authorList>
    </citation>
    <scope>NUCLEOTIDE SEQUENCE [LARGE SCALE GENOMIC DNA]</scope>
    <source>
        <strain evidence="14 15">NSJ-79</strain>
    </source>
</reference>
<dbReference type="InterPro" id="IPR042115">
    <property type="entry name" value="PriA_3primeBD_sf"/>
</dbReference>
<dbReference type="Pfam" id="PF00270">
    <property type="entry name" value="DEAD"/>
    <property type="match status" value="1"/>
</dbReference>
<keyword evidence="6 11" id="KW-0347">Helicase</keyword>
<dbReference type="Proteomes" id="UP000651475">
    <property type="component" value="Unassembled WGS sequence"/>
</dbReference>
<dbReference type="InterPro" id="IPR001650">
    <property type="entry name" value="Helicase_C-like"/>
</dbReference>
<evidence type="ECO:0000313" key="14">
    <source>
        <dbReference type="EMBL" id="MBC5632274.1"/>
    </source>
</evidence>
<evidence type="ECO:0000313" key="15">
    <source>
        <dbReference type="Proteomes" id="UP000651475"/>
    </source>
</evidence>
<comment type="similarity">
    <text evidence="11">Belongs to the helicase family. PriA subfamily.</text>
</comment>
<dbReference type="SMART" id="SM00487">
    <property type="entry name" value="DEXDc"/>
    <property type="match status" value="1"/>
</dbReference>
<keyword evidence="2 11" id="KW-0235">DNA replication</keyword>
<dbReference type="NCBIfam" id="TIGR00595">
    <property type="entry name" value="priA"/>
    <property type="match status" value="1"/>
</dbReference>
<dbReference type="EC" id="5.6.2.4" evidence="11"/>
<dbReference type="CDD" id="cd18804">
    <property type="entry name" value="SF2_C_priA"/>
    <property type="match status" value="1"/>
</dbReference>
<evidence type="ECO:0000256" key="10">
    <source>
        <dbReference type="ARBA" id="ARBA00023235"/>
    </source>
</evidence>
<keyword evidence="1 11" id="KW-0639">Primosome</keyword>
<keyword evidence="5 11" id="KW-0378">Hydrolase</keyword>
<keyword evidence="4 11" id="KW-0547">Nucleotide-binding</keyword>
<keyword evidence="3 11" id="KW-0479">Metal-binding</keyword>
<dbReference type="Pfam" id="PF18074">
    <property type="entry name" value="PriA_C"/>
    <property type="match status" value="1"/>
</dbReference>
<comment type="subunit">
    <text evidence="11">Component of the replication restart primosome.</text>
</comment>
<dbReference type="SMART" id="SM00490">
    <property type="entry name" value="HELICc"/>
    <property type="match status" value="1"/>
</dbReference>
<evidence type="ECO:0000256" key="3">
    <source>
        <dbReference type="ARBA" id="ARBA00022723"/>
    </source>
</evidence>
<feature type="domain" description="Helicase ATP-binding" evidence="12">
    <location>
        <begin position="295"/>
        <end position="463"/>
    </location>
</feature>
<feature type="binding site" evidence="11">
    <location>
        <position position="554"/>
    </location>
    <ligand>
        <name>Zn(2+)</name>
        <dbReference type="ChEBI" id="CHEBI:29105"/>
        <label>2</label>
    </ligand>
</feature>
<evidence type="ECO:0000256" key="4">
    <source>
        <dbReference type="ARBA" id="ARBA00022741"/>
    </source>
</evidence>
<feature type="binding site" evidence="11">
    <location>
        <position position="570"/>
    </location>
    <ligand>
        <name>Zn(2+)</name>
        <dbReference type="ChEBI" id="CHEBI:29105"/>
        <label>1</label>
    </ligand>
</feature>
<dbReference type="InterPro" id="IPR014001">
    <property type="entry name" value="Helicase_ATP-bd"/>
</dbReference>
<evidence type="ECO:0000256" key="5">
    <source>
        <dbReference type="ARBA" id="ARBA00022801"/>
    </source>
</evidence>
<dbReference type="InterPro" id="IPR041222">
    <property type="entry name" value="PriA_3primeBD"/>
</dbReference>
<dbReference type="Pfam" id="PF17764">
    <property type="entry name" value="PriA_3primeBD"/>
    <property type="match status" value="1"/>
</dbReference>
<evidence type="ECO:0000256" key="7">
    <source>
        <dbReference type="ARBA" id="ARBA00022833"/>
    </source>
</evidence>
<feature type="binding site" evidence="11">
    <location>
        <position position="527"/>
    </location>
    <ligand>
        <name>Zn(2+)</name>
        <dbReference type="ChEBI" id="CHEBI:29105"/>
        <label>1</label>
    </ligand>
</feature>
<keyword evidence="8 11" id="KW-0067">ATP-binding</keyword>
<keyword evidence="7 11" id="KW-0862">Zinc</keyword>
<evidence type="ECO:0000256" key="8">
    <source>
        <dbReference type="ARBA" id="ARBA00022840"/>
    </source>
</evidence>
<proteinExistence type="inferred from homology"/>
<dbReference type="InterPro" id="IPR005259">
    <property type="entry name" value="PriA"/>
</dbReference>
<feature type="binding site" evidence="11">
    <location>
        <position position="567"/>
    </location>
    <ligand>
        <name>Zn(2+)</name>
        <dbReference type="ChEBI" id="CHEBI:29105"/>
        <label>1</label>
    </ligand>
</feature>
<dbReference type="InterPro" id="IPR027417">
    <property type="entry name" value="P-loop_NTPase"/>
</dbReference>
<gene>
    <name evidence="11 14" type="primary">priA</name>
    <name evidence="14" type="ORF">H8S65_05740</name>
</gene>
<dbReference type="Pfam" id="PF00271">
    <property type="entry name" value="Helicase_C"/>
    <property type="match status" value="1"/>
</dbReference>
<dbReference type="Gene3D" id="3.40.1440.60">
    <property type="entry name" value="PriA, 3(prime) DNA-binding domain"/>
    <property type="match status" value="1"/>
</dbReference>
<evidence type="ECO:0000256" key="2">
    <source>
        <dbReference type="ARBA" id="ARBA00022705"/>
    </source>
</evidence>
<evidence type="ECO:0000256" key="6">
    <source>
        <dbReference type="ARBA" id="ARBA00022806"/>
    </source>
</evidence>
<feature type="binding site" evidence="11">
    <location>
        <position position="530"/>
    </location>
    <ligand>
        <name>Zn(2+)</name>
        <dbReference type="ChEBI" id="CHEBI:29105"/>
        <label>1</label>
    </ligand>
</feature>
<dbReference type="SUPFAM" id="SSF52540">
    <property type="entry name" value="P-loop containing nucleoside triphosphate hydrolases"/>
    <property type="match status" value="1"/>
</dbReference>
<dbReference type="PROSITE" id="PS51192">
    <property type="entry name" value="HELICASE_ATP_BIND_1"/>
    <property type="match status" value="1"/>
</dbReference>
<dbReference type="PANTHER" id="PTHR30580">
    <property type="entry name" value="PRIMOSOMAL PROTEIN N"/>
    <property type="match status" value="1"/>
</dbReference>
<accession>A0ABR7DLH4</accession>
<evidence type="ECO:0000259" key="13">
    <source>
        <dbReference type="PROSITE" id="PS51194"/>
    </source>
</evidence>
<feature type="binding site" evidence="11">
    <location>
        <position position="536"/>
    </location>
    <ligand>
        <name>Zn(2+)</name>
        <dbReference type="ChEBI" id="CHEBI:29105"/>
        <label>2</label>
    </ligand>
</feature>
<dbReference type="CDD" id="cd17929">
    <property type="entry name" value="DEXHc_priA"/>
    <property type="match status" value="1"/>
</dbReference>
<dbReference type="PANTHER" id="PTHR30580:SF0">
    <property type="entry name" value="PRIMOSOMAL PROTEIN N"/>
    <property type="match status" value="1"/>
</dbReference>
<keyword evidence="15" id="KW-1185">Reference proteome</keyword>
<dbReference type="InterPro" id="IPR040498">
    <property type="entry name" value="PriA_CRR"/>
</dbReference>
<dbReference type="Gene3D" id="3.40.50.300">
    <property type="entry name" value="P-loop containing nucleotide triphosphate hydrolases"/>
    <property type="match status" value="2"/>
</dbReference>
<comment type="cofactor">
    <cofactor evidence="11">
        <name>Zn(2+)</name>
        <dbReference type="ChEBI" id="CHEBI:29105"/>
    </cofactor>
    <text evidence="11">Binds 2 zinc ions per subunit.</text>
</comment>
<dbReference type="Pfam" id="PF18319">
    <property type="entry name" value="Zn_ribbon_PriA"/>
    <property type="match status" value="1"/>
</dbReference>
<keyword evidence="10 11" id="KW-0413">Isomerase</keyword>
<dbReference type="InterPro" id="IPR041236">
    <property type="entry name" value="PriA_C"/>
</dbReference>
<dbReference type="HAMAP" id="MF_00983">
    <property type="entry name" value="PriA"/>
    <property type="match status" value="1"/>
</dbReference>
<evidence type="ECO:0000256" key="11">
    <source>
        <dbReference type="HAMAP-Rule" id="MF_00983"/>
    </source>
</evidence>
<protein>
    <recommendedName>
        <fullName evidence="11">Replication restart protein PriA</fullName>
    </recommendedName>
    <alternativeName>
        <fullName evidence="11">ATP-dependent DNA helicase PriA</fullName>
        <ecNumber evidence="11">5.6.2.4</ecNumber>
    </alternativeName>
    <alternativeName>
        <fullName evidence="11">DNA 3'-5' helicase PriA</fullName>
    </alternativeName>
</protein>
<evidence type="ECO:0000259" key="12">
    <source>
        <dbReference type="PROSITE" id="PS51192"/>
    </source>
</evidence>
<keyword evidence="9 11" id="KW-0238">DNA-binding</keyword>
<dbReference type="EMBL" id="JACOOJ010000007">
    <property type="protein sequence ID" value="MBC5632274.1"/>
    <property type="molecule type" value="Genomic_DNA"/>
</dbReference>
<feature type="binding site" evidence="11">
    <location>
        <position position="539"/>
    </location>
    <ligand>
        <name>Zn(2+)</name>
        <dbReference type="ChEBI" id="CHEBI:29105"/>
        <label>2</label>
    </ligand>
</feature>
<dbReference type="InterPro" id="IPR011545">
    <property type="entry name" value="DEAD/DEAH_box_helicase_dom"/>
</dbReference>
<organism evidence="14 15">
    <name type="scientific">Parabacteroides hominis</name>
    <dbReference type="NCBI Taxonomy" id="2763057"/>
    <lineage>
        <taxon>Bacteria</taxon>
        <taxon>Pseudomonadati</taxon>
        <taxon>Bacteroidota</taxon>
        <taxon>Bacteroidia</taxon>
        <taxon>Bacteroidales</taxon>
        <taxon>Tannerellaceae</taxon>
        <taxon>Parabacteroides</taxon>
    </lineage>
</organism>
<comment type="caution">
    <text evidence="14">The sequence shown here is derived from an EMBL/GenBank/DDBJ whole genome shotgun (WGS) entry which is preliminary data.</text>
</comment>
<feature type="binding site" evidence="11">
    <location>
        <position position="557"/>
    </location>
    <ligand>
        <name>Zn(2+)</name>
        <dbReference type="ChEBI" id="CHEBI:29105"/>
        <label>2</label>
    </ligand>
</feature>
<feature type="domain" description="Helicase C-terminal" evidence="13">
    <location>
        <begin position="586"/>
        <end position="741"/>
    </location>
</feature>
<evidence type="ECO:0000256" key="1">
    <source>
        <dbReference type="ARBA" id="ARBA00022515"/>
    </source>
</evidence>